<gene>
    <name evidence="1" type="ORF">V1264_018877</name>
</gene>
<name>A0AAN9BDN7_9CAEN</name>
<proteinExistence type="predicted"/>
<keyword evidence="2" id="KW-1185">Reference proteome</keyword>
<dbReference type="Proteomes" id="UP001374579">
    <property type="component" value="Unassembled WGS sequence"/>
</dbReference>
<sequence>MRMIEKFVILLYDRTSKCTDIDKARRKIFARKNNVQLIPLTKAALEEHAKRAEYQGGHVWGQILLPAPELPPPTNWCWSRTGEGQYIPYWTKLPEAAHSCI</sequence>
<comment type="caution">
    <text evidence="1">The sequence shown here is derived from an EMBL/GenBank/DDBJ whole genome shotgun (WGS) entry which is preliminary data.</text>
</comment>
<protein>
    <submittedName>
        <fullName evidence="1">Uncharacterized protein</fullName>
    </submittedName>
</protein>
<evidence type="ECO:0000313" key="2">
    <source>
        <dbReference type="Proteomes" id="UP001374579"/>
    </source>
</evidence>
<reference evidence="1 2" key="1">
    <citation type="submission" date="2024-02" db="EMBL/GenBank/DDBJ databases">
        <title>Chromosome-scale genome assembly of the rough periwinkle Littorina saxatilis.</title>
        <authorList>
            <person name="De Jode A."/>
            <person name="Faria R."/>
            <person name="Formenti G."/>
            <person name="Sims Y."/>
            <person name="Smith T.P."/>
            <person name="Tracey A."/>
            <person name="Wood J.M.D."/>
            <person name="Zagrodzka Z.B."/>
            <person name="Johannesson K."/>
            <person name="Butlin R.K."/>
            <person name="Leder E.H."/>
        </authorList>
    </citation>
    <scope>NUCLEOTIDE SEQUENCE [LARGE SCALE GENOMIC DNA]</scope>
    <source>
        <strain evidence="1">Snail1</strain>
        <tissue evidence="1">Muscle</tissue>
    </source>
</reference>
<organism evidence="1 2">
    <name type="scientific">Littorina saxatilis</name>
    <dbReference type="NCBI Taxonomy" id="31220"/>
    <lineage>
        <taxon>Eukaryota</taxon>
        <taxon>Metazoa</taxon>
        <taxon>Spiralia</taxon>
        <taxon>Lophotrochozoa</taxon>
        <taxon>Mollusca</taxon>
        <taxon>Gastropoda</taxon>
        <taxon>Caenogastropoda</taxon>
        <taxon>Littorinimorpha</taxon>
        <taxon>Littorinoidea</taxon>
        <taxon>Littorinidae</taxon>
        <taxon>Littorina</taxon>
    </lineage>
</organism>
<dbReference type="EMBL" id="JBAMIC010000008">
    <property type="protein sequence ID" value="KAK7104108.1"/>
    <property type="molecule type" value="Genomic_DNA"/>
</dbReference>
<dbReference type="AlphaFoldDB" id="A0AAN9BDN7"/>
<accession>A0AAN9BDN7</accession>
<evidence type="ECO:0000313" key="1">
    <source>
        <dbReference type="EMBL" id="KAK7104108.1"/>
    </source>
</evidence>